<keyword evidence="3" id="KW-1185">Reference proteome</keyword>
<name>A0AAE0TVF4_9PEZI</name>
<reference evidence="2" key="1">
    <citation type="journal article" date="2023" name="Mol. Phylogenet. Evol.">
        <title>Genome-scale phylogeny and comparative genomics of the fungal order Sordariales.</title>
        <authorList>
            <person name="Hensen N."/>
            <person name="Bonometti L."/>
            <person name="Westerberg I."/>
            <person name="Brannstrom I.O."/>
            <person name="Guillou S."/>
            <person name="Cros-Aarteil S."/>
            <person name="Calhoun S."/>
            <person name="Haridas S."/>
            <person name="Kuo A."/>
            <person name="Mondo S."/>
            <person name="Pangilinan J."/>
            <person name="Riley R."/>
            <person name="LaButti K."/>
            <person name="Andreopoulos B."/>
            <person name="Lipzen A."/>
            <person name="Chen C."/>
            <person name="Yan M."/>
            <person name="Daum C."/>
            <person name="Ng V."/>
            <person name="Clum A."/>
            <person name="Steindorff A."/>
            <person name="Ohm R.A."/>
            <person name="Martin F."/>
            <person name="Silar P."/>
            <person name="Natvig D.O."/>
            <person name="Lalanne C."/>
            <person name="Gautier V."/>
            <person name="Ament-Velasquez S.L."/>
            <person name="Kruys A."/>
            <person name="Hutchinson M.I."/>
            <person name="Powell A.J."/>
            <person name="Barry K."/>
            <person name="Miller A.N."/>
            <person name="Grigoriev I.V."/>
            <person name="Debuchy R."/>
            <person name="Gladieux P."/>
            <person name="Hiltunen Thoren M."/>
            <person name="Johannesson H."/>
        </authorList>
    </citation>
    <scope>NUCLEOTIDE SEQUENCE</scope>
    <source>
        <strain evidence="2">CBS 232.78</strain>
    </source>
</reference>
<reference evidence="2" key="2">
    <citation type="submission" date="2023-06" db="EMBL/GenBank/DDBJ databases">
        <authorList>
            <consortium name="Lawrence Berkeley National Laboratory"/>
            <person name="Haridas S."/>
            <person name="Hensen N."/>
            <person name="Bonometti L."/>
            <person name="Westerberg I."/>
            <person name="Brannstrom I.O."/>
            <person name="Guillou S."/>
            <person name="Cros-Aarteil S."/>
            <person name="Calhoun S."/>
            <person name="Kuo A."/>
            <person name="Mondo S."/>
            <person name="Pangilinan J."/>
            <person name="Riley R."/>
            <person name="LaButti K."/>
            <person name="Andreopoulos B."/>
            <person name="Lipzen A."/>
            <person name="Chen C."/>
            <person name="Yanf M."/>
            <person name="Daum C."/>
            <person name="Ng V."/>
            <person name="Clum A."/>
            <person name="Steindorff A."/>
            <person name="Ohm R."/>
            <person name="Martin F."/>
            <person name="Silar P."/>
            <person name="Natvig D."/>
            <person name="Lalanne C."/>
            <person name="Gautier V."/>
            <person name="Ament-velasquez S.L."/>
            <person name="Kruys A."/>
            <person name="Hutchinson M.I."/>
            <person name="Powell A.J."/>
            <person name="Barry K."/>
            <person name="Miller A.N."/>
            <person name="Grigoriev I.V."/>
            <person name="Debuchy R."/>
            <person name="Gladieux P."/>
            <person name="Thoren M.H."/>
            <person name="Johannesson H."/>
        </authorList>
    </citation>
    <scope>NUCLEOTIDE SEQUENCE</scope>
    <source>
        <strain evidence="2">CBS 232.78</strain>
    </source>
</reference>
<dbReference type="AlphaFoldDB" id="A0AAE0TVF4"/>
<dbReference type="Proteomes" id="UP001285441">
    <property type="component" value="Unassembled WGS sequence"/>
</dbReference>
<protein>
    <submittedName>
        <fullName evidence="2">Uncharacterized protein</fullName>
    </submittedName>
</protein>
<evidence type="ECO:0000313" key="3">
    <source>
        <dbReference type="Proteomes" id="UP001285441"/>
    </source>
</evidence>
<evidence type="ECO:0000256" key="1">
    <source>
        <dbReference type="SAM" id="MobiDB-lite"/>
    </source>
</evidence>
<proteinExistence type="predicted"/>
<evidence type="ECO:0000313" key="2">
    <source>
        <dbReference type="EMBL" id="KAK3381051.1"/>
    </source>
</evidence>
<gene>
    <name evidence="2" type="ORF">B0H63DRAFT_474811</name>
</gene>
<dbReference type="EMBL" id="JAULSW010000005">
    <property type="protein sequence ID" value="KAK3381051.1"/>
    <property type="molecule type" value="Genomic_DNA"/>
</dbReference>
<feature type="region of interest" description="Disordered" evidence="1">
    <location>
        <begin position="22"/>
        <end position="45"/>
    </location>
</feature>
<comment type="caution">
    <text evidence="2">The sequence shown here is derived from an EMBL/GenBank/DDBJ whole genome shotgun (WGS) entry which is preliminary data.</text>
</comment>
<sequence length="69" mass="7355">MPTVDAPKQHAPMDATSVEEAILPGQIISQQPKSEPLPRPENEMSLRGGGLNLGCTCCDGSCSFHRNCC</sequence>
<organism evidence="2 3">
    <name type="scientific">Podospora didyma</name>
    <dbReference type="NCBI Taxonomy" id="330526"/>
    <lineage>
        <taxon>Eukaryota</taxon>
        <taxon>Fungi</taxon>
        <taxon>Dikarya</taxon>
        <taxon>Ascomycota</taxon>
        <taxon>Pezizomycotina</taxon>
        <taxon>Sordariomycetes</taxon>
        <taxon>Sordariomycetidae</taxon>
        <taxon>Sordariales</taxon>
        <taxon>Podosporaceae</taxon>
        <taxon>Podospora</taxon>
    </lineage>
</organism>
<accession>A0AAE0TVF4</accession>